<name>A0A1Q3E0E2_LENED</name>
<reference evidence="2 3" key="1">
    <citation type="submission" date="2016-08" db="EMBL/GenBank/DDBJ databases">
        <authorList>
            <consortium name="Lentinula edodes genome sequencing consortium"/>
            <person name="Sakamoto Y."/>
            <person name="Nakade K."/>
            <person name="Sato S."/>
            <person name="Yoshida Y."/>
            <person name="Miyazaki K."/>
            <person name="Natsume S."/>
            <person name="Konno N."/>
        </authorList>
    </citation>
    <scope>NUCLEOTIDE SEQUENCE [LARGE SCALE GENOMIC DNA]</scope>
    <source>
        <strain evidence="2 3">NBRC 111202</strain>
    </source>
</reference>
<evidence type="ECO:0000313" key="3">
    <source>
        <dbReference type="Proteomes" id="UP000188533"/>
    </source>
</evidence>
<feature type="compositionally biased region" description="Acidic residues" evidence="1">
    <location>
        <begin position="97"/>
        <end position="115"/>
    </location>
</feature>
<dbReference type="Proteomes" id="UP000188533">
    <property type="component" value="Unassembled WGS sequence"/>
</dbReference>
<gene>
    <name evidence="2" type="ORF">LENED_002201</name>
</gene>
<dbReference type="EMBL" id="BDGU01000035">
    <property type="protein sequence ID" value="GAW00660.1"/>
    <property type="molecule type" value="Genomic_DNA"/>
</dbReference>
<sequence>MTMVGNNEYKNNRSQQAKVLGLKRHPAPIIRILSLHKLYNNNQQKEAPRSMDTVIFRMLLYTSLLADSAISVTRFPHHSDLPDHGVLIDDGNPEKGSEDEEAPDDSDDEDATEAAGVDEDVCELRWPLASFLLMIINVNGVLNDFGTKQDSSSYLRHLYSAFQQLQVRPRITDLHLSSRNSHVFLSAANH</sequence>
<accession>A0A1Q3E0E2</accession>
<reference evidence="2 3" key="2">
    <citation type="submission" date="2017-02" db="EMBL/GenBank/DDBJ databases">
        <title>A genome survey and senescence transcriptome analysis in Lentinula edodes.</title>
        <authorList>
            <person name="Sakamoto Y."/>
            <person name="Nakade K."/>
            <person name="Sato S."/>
            <person name="Yoshida Y."/>
            <person name="Miyazaki K."/>
            <person name="Natsume S."/>
            <person name="Konno N."/>
        </authorList>
    </citation>
    <scope>NUCLEOTIDE SEQUENCE [LARGE SCALE GENOMIC DNA]</scope>
    <source>
        <strain evidence="2 3">NBRC 111202</strain>
    </source>
</reference>
<organism evidence="2 3">
    <name type="scientific">Lentinula edodes</name>
    <name type="common">Shiitake mushroom</name>
    <name type="synonym">Lentinus edodes</name>
    <dbReference type="NCBI Taxonomy" id="5353"/>
    <lineage>
        <taxon>Eukaryota</taxon>
        <taxon>Fungi</taxon>
        <taxon>Dikarya</taxon>
        <taxon>Basidiomycota</taxon>
        <taxon>Agaricomycotina</taxon>
        <taxon>Agaricomycetes</taxon>
        <taxon>Agaricomycetidae</taxon>
        <taxon>Agaricales</taxon>
        <taxon>Marasmiineae</taxon>
        <taxon>Omphalotaceae</taxon>
        <taxon>Lentinula</taxon>
    </lineage>
</organism>
<comment type="caution">
    <text evidence="2">The sequence shown here is derived from an EMBL/GenBank/DDBJ whole genome shotgun (WGS) entry which is preliminary data.</text>
</comment>
<proteinExistence type="predicted"/>
<feature type="compositionally biased region" description="Basic and acidic residues" evidence="1">
    <location>
        <begin position="82"/>
        <end position="96"/>
    </location>
</feature>
<evidence type="ECO:0000256" key="1">
    <source>
        <dbReference type="SAM" id="MobiDB-lite"/>
    </source>
</evidence>
<feature type="region of interest" description="Disordered" evidence="1">
    <location>
        <begin position="82"/>
        <end position="115"/>
    </location>
</feature>
<protein>
    <submittedName>
        <fullName evidence="2">Uncharacterized protein</fullName>
    </submittedName>
</protein>
<keyword evidence="3" id="KW-1185">Reference proteome</keyword>
<dbReference type="AlphaFoldDB" id="A0A1Q3E0E2"/>
<evidence type="ECO:0000313" key="2">
    <source>
        <dbReference type="EMBL" id="GAW00660.1"/>
    </source>
</evidence>